<dbReference type="KEGG" id="maga:Mag101_12225"/>
<dbReference type="STRING" id="260552.Mag101_12225"/>
<protein>
    <recommendedName>
        <fullName evidence="4">PhoD-like phosphatase metallophosphatase domain-containing protein</fullName>
    </recommendedName>
</protein>
<gene>
    <name evidence="2" type="ORF">Mag101_12225</name>
</gene>
<dbReference type="EMBL" id="CP019650">
    <property type="protein sequence ID" value="AQQ68315.1"/>
    <property type="molecule type" value="Genomic_DNA"/>
</dbReference>
<organism evidence="2 3">
    <name type="scientific">Microbulbifer agarilyticus</name>
    <dbReference type="NCBI Taxonomy" id="260552"/>
    <lineage>
        <taxon>Bacteria</taxon>
        <taxon>Pseudomonadati</taxon>
        <taxon>Pseudomonadota</taxon>
        <taxon>Gammaproteobacteria</taxon>
        <taxon>Cellvibrionales</taxon>
        <taxon>Microbulbiferaceae</taxon>
        <taxon>Microbulbifer</taxon>
    </lineage>
</organism>
<reference evidence="2" key="1">
    <citation type="submission" date="2017-02" db="EMBL/GenBank/DDBJ databases">
        <title>Genome of Microbulbifer agarilyticus GP101.</title>
        <authorList>
            <person name="Jung J."/>
            <person name="Bae S.S."/>
            <person name="Baek K."/>
        </authorList>
    </citation>
    <scope>NUCLEOTIDE SEQUENCE [LARGE SCALE GENOMIC DNA]</scope>
    <source>
        <strain evidence="2">GP101</strain>
    </source>
</reference>
<proteinExistence type="predicted"/>
<dbReference type="InterPro" id="IPR038607">
    <property type="entry name" value="PhoD-like_sf"/>
</dbReference>
<evidence type="ECO:0000313" key="2">
    <source>
        <dbReference type="EMBL" id="AQQ68315.1"/>
    </source>
</evidence>
<dbReference type="Gene3D" id="3.60.21.70">
    <property type="entry name" value="PhoD-like phosphatase"/>
    <property type="match status" value="1"/>
</dbReference>
<dbReference type="Proteomes" id="UP000188219">
    <property type="component" value="Chromosome"/>
</dbReference>
<keyword evidence="3" id="KW-1185">Reference proteome</keyword>
<sequence>MHAADPAAEEVSSGEQCHPAESAQHDRYMIVPHGYSAGDSGQVWIADFNGPESASDAQSGGAVASPLRYWLRVEPIEGTAATLARESACRDIPVVFDRSAPGVGFTLVTLALLPDVRYRLSLWQQQESAHQLADAECRGRPSTLKDGFNVWYGTCFYGDADGGALSKAMDALPAAYRPQVSFLGGDQVYLDTAFSNTGWGASVIPGFSSRNFSPLGFHSRSKIRRKLNAVFTAEYLRNWRRGLRTKLRQGFHYFLAGDHEFWNDFPNPPGFLPTLWSRKVRDTWQSCARDLFDAYQLPSGASSSQFDVADALKFFVLDTRLQRASGQDANFTDTQTFAAATTWLRELDRPGVLVLPAPLLTRWQFRDGGLLKSLRVKLGLGDHSLADTGQYQDLVRAIRDCSQDLLILAGDVHFSRLARFDLGGKQVVEVVSSPLACLPSAVAGADQTLAVFPDRPTDHIHAEVEYLQAGSAIGDGGKRAANSCNNNFVTLRFEPGTVDGDVRVQILCWNITGCDAQQAPSVDWEMQDLVLRKRSVVNSETVPPIAPKDSATQTEEMSEPC</sequence>
<evidence type="ECO:0000256" key="1">
    <source>
        <dbReference type="SAM" id="MobiDB-lite"/>
    </source>
</evidence>
<accession>A0A1Q2M6E4</accession>
<name>A0A1Q2M6E4_9GAMM</name>
<dbReference type="AlphaFoldDB" id="A0A1Q2M6E4"/>
<feature type="region of interest" description="Disordered" evidence="1">
    <location>
        <begin position="541"/>
        <end position="561"/>
    </location>
</feature>
<dbReference type="SUPFAM" id="SSF56300">
    <property type="entry name" value="Metallo-dependent phosphatases"/>
    <property type="match status" value="1"/>
</dbReference>
<evidence type="ECO:0008006" key="4">
    <source>
        <dbReference type="Google" id="ProtNLM"/>
    </source>
</evidence>
<dbReference type="InterPro" id="IPR029052">
    <property type="entry name" value="Metallo-depent_PP-like"/>
</dbReference>
<evidence type="ECO:0000313" key="3">
    <source>
        <dbReference type="Proteomes" id="UP000188219"/>
    </source>
</evidence>